<evidence type="ECO:0000256" key="8">
    <source>
        <dbReference type="ARBA" id="ARBA00022989"/>
    </source>
</evidence>
<evidence type="ECO:0000313" key="12">
    <source>
        <dbReference type="Proteomes" id="UP000801492"/>
    </source>
</evidence>
<keyword evidence="4" id="KW-0808">Transferase</keyword>
<comment type="caution">
    <text evidence="11">The sequence shown here is derived from an EMBL/GenBank/DDBJ whole genome shotgun (WGS) entry which is preliminary data.</text>
</comment>
<dbReference type="EMBL" id="VTPC01002030">
    <property type="protein sequence ID" value="KAF2900717.1"/>
    <property type="molecule type" value="Genomic_DNA"/>
</dbReference>
<evidence type="ECO:0000256" key="10">
    <source>
        <dbReference type="SAM" id="Phobius"/>
    </source>
</evidence>
<feature type="transmembrane region" description="Helical" evidence="10">
    <location>
        <begin position="50"/>
        <end position="71"/>
    </location>
</feature>
<name>A0A8K0GGC0_IGNLU</name>
<comment type="subcellular location">
    <subcellularLocation>
        <location evidence="1">Endoplasmic reticulum membrane</location>
        <topology evidence="1">Multi-pass membrane protein</topology>
    </subcellularLocation>
</comment>
<dbReference type="GO" id="GO:0005789">
    <property type="term" value="C:endoplasmic reticulum membrane"/>
    <property type="evidence" value="ECO:0007669"/>
    <property type="project" value="UniProtKB-SubCell"/>
</dbReference>
<feature type="transmembrane region" description="Helical" evidence="10">
    <location>
        <begin position="25"/>
        <end position="44"/>
    </location>
</feature>
<keyword evidence="8 10" id="KW-1133">Transmembrane helix</keyword>
<dbReference type="GO" id="GO:0043048">
    <property type="term" value="P:dolichyl monophosphate biosynthetic process"/>
    <property type="evidence" value="ECO:0007669"/>
    <property type="project" value="TreeGrafter"/>
</dbReference>
<evidence type="ECO:0000256" key="6">
    <source>
        <dbReference type="ARBA" id="ARBA00022777"/>
    </source>
</evidence>
<evidence type="ECO:0000256" key="9">
    <source>
        <dbReference type="ARBA" id="ARBA00023136"/>
    </source>
</evidence>
<organism evidence="11 12">
    <name type="scientific">Ignelater luminosus</name>
    <name type="common">Cucubano</name>
    <name type="synonym">Pyrophorus luminosus</name>
    <dbReference type="NCBI Taxonomy" id="2038154"/>
    <lineage>
        <taxon>Eukaryota</taxon>
        <taxon>Metazoa</taxon>
        <taxon>Ecdysozoa</taxon>
        <taxon>Arthropoda</taxon>
        <taxon>Hexapoda</taxon>
        <taxon>Insecta</taxon>
        <taxon>Pterygota</taxon>
        <taxon>Neoptera</taxon>
        <taxon>Endopterygota</taxon>
        <taxon>Coleoptera</taxon>
        <taxon>Polyphaga</taxon>
        <taxon>Elateriformia</taxon>
        <taxon>Elateroidea</taxon>
        <taxon>Elateridae</taxon>
        <taxon>Agrypninae</taxon>
        <taxon>Pyrophorini</taxon>
        <taxon>Ignelater</taxon>
    </lineage>
</organism>
<accession>A0A8K0GGC0</accession>
<evidence type="ECO:0000313" key="11">
    <source>
        <dbReference type="EMBL" id="KAF2900717.1"/>
    </source>
</evidence>
<feature type="transmembrane region" description="Helical" evidence="10">
    <location>
        <begin position="370"/>
        <end position="392"/>
    </location>
</feature>
<keyword evidence="12" id="KW-1185">Reference proteome</keyword>
<comment type="similarity">
    <text evidence="2">Belongs to the polyprenol kinase family.</text>
</comment>
<feature type="transmembrane region" description="Helical" evidence="10">
    <location>
        <begin position="271"/>
        <end position="289"/>
    </location>
</feature>
<evidence type="ECO:0000256" key="4">
    <source>
        <dbReference type="ARBA" id="ARBA00022679"/>
    </source>
</evidence>
<dbReference type="InterPro" id="IPR032974">
    <property type="entry name" value="Polypren_kinase"/>
</dbReference>
<sequence>MFKIESAVSEVLTQSRIKVRPNAHLGVWLMYLLPFSLILCSIRHPHETSQIYRLCSALSVGLMGTSLVFILQCTRKKSLTFNRTLHLLPAALTATAFRFWLHAGFFFSLISGLISSVLYWRILLAVLYMFPLSFTLGEAAIAAQALILFLYSTVINVCNASIRTPTKILDISTLIIQVGLCAIGLICILMYRFKHLRNALWFYTVSTIVLSLFVVILLHVLLLQSPILWIVTFLFEDVNRTKMVMYCAACSVAAAVAIDRQIKGAEKATPAVRKVFHIFAVAVFLPGLLYHCSFIYLASGVVFGIFVSLEMLGILNIPPLGSSLQNGFVVYRDEKDTGTVALTPLYLLVGCSLPVWIYPAPCDMLDSAGFNLLPVMSGVLAVGVGDTLAGAIGTKFGKHKWPGTKKTIEGTIGCICSQLILVWVLIYLGYIGYNQHEVLKAVIAIVIGSLVEAKTTQIDNIVLPLVVFIILC</sequence>
<feature type="transmembrane region" description="Helical" evidence="10">
    <location>
        <begin position="107"/>
        <end position="130"/>
    </location>
</feature>
<keyword evidence="5 10" id="KW-0812">Transmembrane</keyword>
<keyword evidence="9 10" id="KW-0472">Membrane</keyword>
<evidence type="ECO:0000256" key="3">
    <source>
        <dbReference type="ARBA" id="ARBA00012132"/>
    </source>
</evidence>
<feature type="transmembrane region" description="Helical" evidence="10">
    <location>
        <begin position="412"/>
        <end position="433"/>
    </location>
</feature>
<keyword evidence="6" id="KW-0418">Kinase</keyword>
<dbReference type="PANTHER" id="PTHR13205">
    <property type="entry name" value="TRANSMEMBRANE PROTEIN 15-RELATED"/>
    <property type="match status" value="1"/>
</dbReference>
<feature type="transmembrane region" description="Helical" evidence="10">
    <location>
        <begin position="174"/>
        <end position="193"/>
    </location>
</feature>
<keyword evidence="7" id="KW-0256">Endoplasmic reticulum</keyword>
<dbReference type="GO" id="GO:0004168">
    <property type="term" value="F:dolichol kinase activity"/>
    <property type="evidence" value="ECO:0007669"/>
    <property type="project" value="UniProtKB-EC"/>
</dbReference>
<feature type="transmembrane region" description="Helical" evidence="10">
    <location>
        <begin position="200"/>
        <end position="223"/>
    </location>
</feature>
<dbReference type="OrthoDB" id="377083at2759"/>
<dbReference type="AlphaFoldDB" id="A0A8K0GGC0"/>
<dbReference type="PANTHER" id="PTHR13205:SF15">
    <property type="entry name" value="DOLICHOL KINASE"/>
    <property type="match status" value="1"/>
</dbReference>
<evidence type="ECO:0000256" key="7">
    <source>
        <dbReference type="ARBA" id="ARBA00022824"/>
    </source>
</evidence>
<reference evidence="11" key="1">
    <citation type="submission" date="2019-08" db="EMBL/GenBank/DDBJ databases">
        <title>The genome of the North American firefly Photinus pyralis.</title>
        <authorList>
            <consortium name="Photinus pyralis genome working group"/>
            <person name="Fallon T.R."/>
            <person name="Sander Lower S.E."/>
            <person name="Weng J.-K."/>
        </authorList>
    </citation>
    <scope>NUCLEOTIDE SEQUENCE</scope>
    <source>
        <strain evidence="11">TRF0915ILg1</strain>
        <tissue evidence="11">Whole body</tissue>
    </source>
</reference>
<evidence type="ECO:0000256" key="2">
    <source>
        <dbReference type="ARBA" id="ARBA00010794"/>
    </source>
</evidence>
<dbReference type="Proteomes" id="UP000801492">
    <property type="component" value="Unassembled WGS sequence"/>
</dbReference>
<evidence type="ECO:0000256" key="1">
    <source>
        <dbReference type="ARBA" id="ARBA00004477"/>
    </source>
</evidence>
<proteinExistence type="inferred from homology"/>
<feature type="transmembrane region" description="Helical" evidence="10">
    <location>
        <begin position="142"/>
        <end position="162"/>
    </location>
</feature>
<dbReference type="EC" id="2.7.1.108" evidence="3"/>
<evidence type="ECO:0000256" key="5">
    <source>
        <dbReference type="ARBA" id="ARBA00022692"/>
    </source>
</evidence>
<protein>
    <recommendedName>
        <fullName evidence="3">dolichol kinase</fullName>
        <ecNumber evidence="3">2.7.1.108</ecNumber>
    </recommendedName>
</protein>
<feature type="transmembrane region" description="Helical" evidence="10">
    <location>
        <begin position="338"/>
        <end position="358"/>
    </location>
</feature>
<gene>
    <name evidence="11" type="ORF">ILUMI_05472</name>
</gene>